<name>A0ABN9XUC7_9DINO</name>
<evidence type="ECO:0000256" key="1">
    <source>
        <dbReference type="SAM" id="MobiDB-lite"/>
    </source>
</evidence>
<comment type="caution">
    <text evidence="2">The sequence shown here is derived from an EMBL/GenBank/DDBJ whole genome shotgun (WGS) entry which is preliminary data.</text>
</comment>
<dbReference type="EMBL" id="CAUYUJ010021042">
    <property type="protein sequence ID" value="CAK0902227.1"/>
    <property type="molecule type" value="Genomic_DNA"/>
</dbReference>
<gene>
    <name evidence="2" type="ORF">PCOR1329_LOCUS78910</name>
</gene>
<proteinExistence type="predicted"/>
<feature type="region of interest" description="Disordered" evidence="1">
    <location>
        <begin position="1"/>
        <end position="95"/>
    </location>
</feature>
<evidence type="ECO:0000313" key="3">
    <source>
        <dbReference type="Proteomes" id="UP001189429"/>
    </source>
</evidence>
<sequence>MPESLVQDTTAATWQHRGPCRRRPGATSAGCSPKRTSRRDGLQPGRVAPAREAGHGGRRGRPAGGGPRGGAPWRRRRPAGPPRTEERRQRAEHLRQQRDALIAKRNADREQKIDELPARRGRHAADMTFATAEERRAAGRRLIAELTPRAAAPGAARLPDAAAAADQMRRALTAQLRQTLCHSMVSDAGLLQDEINQLHMLRRQGAAP</sequence>
<feature type="compositionally biased region" description="Basic and acidic residues" evidence="1">
    <location>
        <begin position="83"/>
        <end position="95"/>
    </location>
</feature>
<dbReference type="Proteomes" id="UP001189429">
    <property type="component" value="Unassembled WGS sequence"/>
</dbReference>
<reference evidence="2" key="1">
    <citation type="submission" date="2023-10" db="EMBL/GenBank/DDBJ databases">
        <authorList>
            <person name="Chen Y."/>
            <person name="Shah S."/>
            <person name="Dougan E. K."/>
            <person name="Thang M."/>
            <person name="Chan C."/>
        </authorList>
    </citation>
    <scope>NUCLEOTIDE SEQUENCE [LARGE SCALE GENOMIC DNA]</scope>
</reference>
<accession>A0ABN9XUC7</accession>
<evidence type="ECO:0000313" key="2">
    <source>
        <dbReference type="EMBL" id="CAK0902227.1"/>
    </source>
</evidence>
<feature type="compositionally biased region" description="Polar residues" evidence="1">
    <location>
        <begin position="1"/>
        <end position="13"/>
    </location>
</feature>
<keyword evidence="3" id="KW-1185">Reference proteome</keyword>
<protein>
    <submittedName>
        <fullName evidence="2">Uncharacterized protein</fullName>
    </submittedName>
</protein>
<organism evidence="2 3">
    <name type="scientific">Prorocentrum cordatum</name>
    <dbReference type="NCBI Taxonomy" id="2364126"/>
    <lineage>
        <taxon>Eukaryota</taxon>
        <taxon>Sar</taxon>
        <taxon>Alveolata</taxon>
        <taxon>Dinophyceae</taxon>
        <taxon>Prorocentrales</taxon>
        <taxon>Prorocentraceae</taxon>
        <taxon>Prorocentrum</taxon>
    </lineage>
</organism>